<dbReference type="Ensembl" id="ENSCMIT00000004974.1">
    <property type="protein sequence ID" value="ENSCMIP00000004795.1"/>
    <property type="gene ID" value="ENSCMIG00000002850.1"/>
</dbReference>
<feature type="region of interest" description="Disordered" evidence="1">
    <location>
        <begin position="101"/>
        <end position="121"/>
    </location>
</feature>
<reference evidence="2" key="5">
    <citation type="submission" date="2025-09" db="UniProtKB">
        <authorList>
            <consortium name="Ensembl"/>
        </authorList>
    </citation>
    <scope>IDENTIFICATION</scope>
</reference>
<dbReference type="Proteomes" id="UP000314986">
    <property type="component" value="Unassembled WGS sequence"/>
</dbReference>
<reference evidence="3" key="2">
    <citation type="journal article" date="2007" name="PLoS Biol.">
        <title>Survey sequencing and comparative analysis of the elephant shark (Callorhinchus milii) genome.</title>
        <authorList>
            <person name="Venkatesh B."/>
            <person name="Kirkness E.F."/>
            <person name="Loh Y.H."/>
            <person name="Halpern A.L."/>
            <person name="Lee A.P."/>
            <person name="Johnson J."/>
            <person name="Dandona N."/>
            <person name="Viswanathan L.D."/>
            <person name="Tay A."/>
            <person name="Venter J.C."/>
            <person name="Strausberg R.L."/>
            <person name="Brenner S."/>
        </authorList>
    </citation>
    <scope>NUCLEOTIDE SEQUENCE [LARGE SCALE GENOMIC DNA]</scope>
</reference>
<sequence length="121" mass="14285">DGHSRPVVLRVTAESEQVRKDQAELRAQVRETRSSITSRELELTRWQVQHHQLSEHSHSLDIALAKLDNHCQLLTQLKGNLEEENHYLLSQVQTLNQQNHNLLERSMESREQTHEEQKQYM</sequence>
<evidence type="ECO:0000313" key="3">
    <source>
        <dbReference type="Proteomes" id="UP000314986"/>
    </source>
</evidence>
<feature type="compositionally biased region" description="Basic and acidic residues" evidence="1">
    <location>
        <begin position="102"/>
        <end position="121"/>
    </location>
</feature>
<dbReference type="InParanoid" id="A0A4W3GPA4"/>
<dbReference type="GO" id="GO:0005813">
    <property type="term" value="C:centrosome"/>
    <property type="evidence" value="ECO:0007669"/>
    <property type="project" value="TreeGrafter"/>
</dbReference>
<keyword evidence="3" id="KW-1185">Reference proteome</keyword>
<dbReference type="GO" id="GO:0008017">
    <property type="term" value="F:microtubule binding"/>
    <property type="evidence" value="ECO:0007669"/>
    <property type="project" value="TreeGrafter"/>
</dbReference>
<evidence type="ECO:0000313" key="2">
    <source>
        <dbReference type="Ensembl" id="ENSCMIP00000004795.1"/>
    </source>
</evidence>
<accession>A0A4W3GPA4</accession>
<dbReference type="GO" id="GO:0031122">
    <property type="term" value="P:cytoplasmic microtubule organization"/>
    <property type="evidence" value="ECO:0007669"/>
    <property type="project" value="TreeGrafter"/>
</dbReference>
<dbReference type="GO" id="GO:0005737">
    <property type="term" value="C:cytoplasm"/>
    <property type="evidence" value="ECO:0007669"/>
    <property type="project" value="TreeGrafter"/>
</dbReference>
<name>A0A4W3GPA4_CALMI</name>
<dbReference type="GO" id="GO:0051959">
    <property type="term" value="F:dynein light intermediate chain binding"/>
    <property type="evidence" value="ECO:0007669"/>
    <property type="project" value="TreeGrafter"/>
</dbReference>
<reference evidence="2" key="4">
    <citation type="submission" date="2025-08" db="UniProtKB">
        <authorList>
            <consortium name="Ensembl"/>
        </authorList>
    </citation>
    <scope>IDENTIFICATION</scope>
</reference>
<dbReference type="PANTHER" id="PTHR18947:SF31">
    <property type="entry name" value="PROTEIN DAPLE"/>
    <property type="match status" value="1"/>
</dbReference>
<evidence type="ECO:0000256" key="1">
    <source>
        <dbReference type="SAM" id="MobiDB-lite"/>
    </source>
</evidence>
<dbReference type="PANTHER" id="PTHR18947">
    <property type="entry name" value="HOOK PROTEINS"/>
    <property type="match status" value="1"/>
</dbReference>
<dbReference type="GO" id="GO:0030705">
    <property type="term" value="P:cytoskeleton-dependent intracellular transport"/>
    <property type="evidence" value="ECO:0007669"/>
    <property type="project" value="TreeGrafter"/>
</dbReference>
<protein>
    <submittedName>
        <fullName evidence="2">Uncharacterized protein</fullName>
    </submittedName>
</protein>
<reference evidence="3" key="3">
    <citation type="journal article" date="2014" name="Nature">
        <title>Elephant shark genome provides unique insights into gnathostome evolution.</title>
        <authorList>
            <consortium name="International Elephant Shark Genome Sequencing Consortium"/>
            <person name="Venkatesh B."/>
            <person name="Lee A.P."/>
            <person name="Ravi V."/>
            <person name="Maurya A.K."/>
            <person name="Lian M.M."/>
            <person name="Swann J.B."/>
            <person name="Ohta Y."/>
            <person name="Flajnik M.F."/>
            <person name="Sutoh Y."/>
            <person name="Kasahara M."/>
            <person name="Hoon S."/>
            <person name="Gangu V."/>
            <person name="Roy S.W."/>
            <person name="Irimia M."/>
            <person name="Korzh V."/>
            <person name="Kondrychyn I."/>
            <person name="Lim Z.W."/>
            <person name="Tay B.H."/>
            <person name="Tohari S."/>
            <person name="Kong K.W."/>
            <person name="Ho S."/>
            <person name="Lorente-Galdos B."/>
            <person name="Quilez J."/>
            <person name="Marques-Bonet T."/>
            <person name="Raney B.J."/>
            <person name="Ingham P.W."/>
            <person name="Tay A."/>
            <person name="Hillier L.W."/>
            <person name="Minx P."/>
            <person name="Boehm T."/>
            <person name="Wilson R.K."/>
            <person name="Brenner S."/>
            <person name="Warren W.C."/>
        </authorList>
    </citation>
    <scope>NUCLEOTIDE SEQUENCE [LARGE SCALE GENOMIC DNA]</scope>
</reference>
<dbReference type="GeneTree" id="ENSGT00940000154785"/>
<organism evidence="2 3">
    <name type="scientific">Callorhinchus milii</name>
    <name type="common">Ghost shark</name>
    <dbReference type="NCBI Taxonomy" id="7868"/>
    <lineage>
        <taxon>Eukaryota</taxon>
        <taxon>Metazoa</taxon>
        <taxon>Chordata</taxon>
        <taxon>Craniata</taxon>
        <taxon>Vertebrata</taxon>
        <taxon>Chondrichthyes</taxon>
        <taxon>Holocephali</taxon>
        <taxon>Chimaeriformes</taxon>
        <taxon>Callorhinchidae</taxon>
        <taxon>Callorhinchus</taxon>
    </lineage>
</organism>
<proteinExistence type="predicted"/>
<dbReference type="AlphaFoldDB" id="A0A4W3GPA4"/>
<reference evidence="3" key="1">
    <citation type="journal article" date="2006" name="Science">
        <title>Ancient noncoding elements conserved in the human genome.</title>
        <authorList>
            <person name="Venkatesh B."/>
            <person name="Kirkness E.F."/>
            <person name="Loh Y.H."/>
            <person name="Halpern A.L."/>
            <person name="Lee A.P."/>
            <person name="Johnson J."/>
            <person name="Dandona N."/>
            <person name="Viswanathan L.D."/>
            <person name="Tay A."/>
            <person name="Venter J.C."/>
            <person name="Strausberg R.L."/>
            <person name="Brenner S."/>
        </authorList>
    </citation>
    <scope>NUCLEOTIDE SEQUENCE [LARGE SCALE GENOMIC DNA]</scope>
</reference>